<gene>
    <name evidence="2" type="ORF">FH972_005083</name>
</gene>
<name>A0A5N6QNW9_9ROSI</name>
<evidence type="ECO:0000256" key="1">
    <source>
        <dbReference type="SAM" id="MobiDB-lite"/>
    </source>
</evidence>
<reference evidence="2 3" key="1">
    <citation type="submission" date="2019-06" db="EMBL/GenBank/DDBJ databases">
        <title>A chromosomal-level reference genome of Carpinus fangiana (Coryloideae, Betulaceae).</title>
        <authorList>
            <person name="Yang X."/>
            <person name="Wang Z."/>
            <person name="Zhang L."/>
            <person name="Hao G."/>
            <person name="Liu J."/>
            <person name="Yang Y."/>
        </authorList>
    </citation>
    <scope>NUCLEOTIDE SEQUENCE [LARGE SCALE GENOMIC DNA]</scope>
    <source>
        <strain evidence="2">Cfa_2016G</strain>
        <tissue evidence="2">Leaf</tissue>
    </source>
</reference>
<dbReference type="AlphaFoldDB" id="A0A5N6QNW9"/>
<accession>A0A5N6QNW9</accession>
<dbReference type="Proteomes" id="UP000327013">
    <property type="component" value="Chromosome 2"/>
</dbReference>
<keyword evidence="3" id="KW-1185">Reference proteome</keyword>
<evidence type="ECO:0000313" key="3">
    <source>
        <dbReference type="Proteomes" id="UP000327013"/>
    </source>
</evidence>
<sequence length="60" mass="6201">MSTAFVGHLGVGDPQTKSSIRLTNPAPATGFRVSAASASGIESTDEVGIFLPIFSIDQLH</sequence>
<organism evidence="2 3">
    <name type="scientific">Carpinus fangiana</name>
    <dbReference type="NCBI Taxonomy" id="176857"/>
    <lineage>
        <taxon>Eukaryota</taxon>
        <taxon>Viridiplantae</taxon>
        <taxon>Streptophyta</taxon>
        <taxon>Embryophyta</taxon>
        <taxon>Tracheophyta</taxon>
        <taxon>Spermatophyta</taxon>
        <taxon>Magnoliopsida</taxon>
        <taxon>eudicotyledons</taxon>
        <taxon>Gunneridae</taxon>
        <taxon>Pentapetalae</taxon>
        <taxon>rosids</taxon>
        <taxon>fabids</taxon>
        <taxon>Fagales</taxon>
        <taxon>Betulaceae</taxon>
        <taxon>Carpinus</taxon>
    </lineage>
</organism>
<feature type="region of interest" description="Disordered" evidence="1">
    <location>
        <begin position="1"/>
        <end position="23"/>
    </location>
</feature>
<dbReference type="EMBL" id="CM017322">
    <property type="protein sequence ID" value="KAE8008586.1"/>
    <property type="molecule type" value="Genomic_DNA"/>
</dbReference>
<protein>
    <submittedName>
        <fullName evidence="2">Uncharacterized protein</fullName>
    </submittedName>
</protein>
<proteinExistence type="predicted"/>
<evidence type="ECO:0000313" key="2">
    <source>
        <dbReference type="EMBL" id="KAE8008586.1"/>
    </source>
</evidence>